<name>A0A7W2I3K2_9CORY</name>
<dbReference type="InterPro" id="IPR036736">
    <property type="entry name" value="ACP-like_sf"/>
</dbReference>
<dbReference type="Pfam" id="PF00550">
    <property type="entry name" value="PP-binding"/>
    <property type="match status" value="1"/>
</dbReference>
<dbReference type="InterPro" id="IPR009081">
    <property type="entry name" value="PP-bd_ACP"/>
</dbReference>
<dbReference type="AlphaFoldDB" id="A0A7W2I3K2"/>
<dbReference type="SUPFAM" id="SSF47336">
    <property type="entry name" value="ACP-like"/>
    <property type="match status" value="1"/>
</dbReference>
<keyword evidence="3" id="KW-1185">Reference proteome</keyword>
<evidence type="ECO:0000313" key="3">
    <source>
        <dbReference type="Proteomes" id="UP000523682"/>
    </source>
</evidence>
<dbReference type="EMBL" id="JACDTZ010000001">
    <property type="protein sequence ID" value="MBA5244146.1"/>
    <property type="molecule type" value="Genomic_DNA"/>
</dbReference>
<proteinExistence type="predicted"/>
<protein>
    <submittedName>
        <fullName evidence="2">Acyl carrier protein</fullName>
    </submittedName>
</protein>
<reference evidence="2 3" key="1">
    <citation type="submission" date="2020-07" db="EMBL/GenBank/DDBJ databases">
        <title>Draft genome and description of Corynebacterium haemomassiliense strain Marseile-Q3615 sp. nov.</title>
        <authorList>
            <person name="Boxberger M."/>
            <person name="La Scola B."/>
        </authorList>
    </citation>
    <scope>NUCLEOTIDE SEQUENCE [LARGE SCALE GENOMIC DNA]</scope>
    <source>
        <strain evidence="2 3">Marseille-Q3615</strain>
    </source>
</reference>
<organism evidence="2 3">
    <name type="scientific">Corynebacterium haemomassiliense</name>
    <dbReference type="NCBI Taxonomy" id="2754726"/>
    <lineage>
        <taxon>Bacteria</taxon>
        <taxon>Bacillati</taxon>
        <taxon>Actinomycetota</taxon>
        <taxon>Actinomycetes</taxon>
        <taxon>Mycobacteriales</taxon>
        <taxon>Corynebacteriaceae</taxon>
        <taxon>Corynebacterium</taxon>
    </lineage>
</organism>
<dbReference type="PROSITE" id="PS50075">
    <property type="entry name" value="CARRIER"/>
    <property type="match status" value="1"/>
</dbReference>
<dbReference type="Gene3D" id="1.10.1200.10">
    <property type="entry name" value="ACP-like"/>
    <property type="match status" value="1"/>
</dbReference>
<sequence length="98" mass="10707">MELSQRLDLSNLDLADDTDAQEQAEARGTFARIAELVEDVSGVDIEPGTRLDGSGVSSLSRIELAVRIEEAFGVPIDEHVYAQCTTAQDLADYVEEHQ</sequence>
<accession>A0A7W2I3K2</accession>
<evidence type="ECO:0000259" key="1">
    <source>
        <dbReference type="PROSITE" id="PS50075"/>
    </source>
</evidence>
<comment type="caution">
    <text evidence="2">The sequence shown here is derived from an EMBL/GenBank/DDBJ whole genome shotgun (WGS) entry which is preliminary data.</text>
</comment>
<evidence type="ECO:0000313" key="2">
    <source>
        <dbReference type="EMBL" id="MBA5244146.1"/>
    </source>
</evidence>
<gene>
    <name evidence="2" type="ORF">H0193_04825</name>
</gene>
<dbReference type="Proteomes" id="UP000523682">
    <property type="component" value="Unassembled WGS sequence"/>
</dbReference>
<feature type="domain" description="Carrier" evidence="1">
    <location>
        <begin position="24"/>
        <end position="98"/>
    </location>
</feature>
<dbReference type="RefSeq" id="WP_181888803.1">
    <property type="nucleotide sequence ID" value="NZ_CP170998.1"/>
</dbReference>